<evidence type="ECO:0000256" key="1">
    <source>
        <dbReference type="SAM" id="MobiDB-lite"/>
    </source>
</evidence>
<name>A0ABQ7GD68_DUNSA</name>
<sequence>MSETGIPAIPGTLHGRDNPSAQARDARILARRKRIQDRLASLREGDVIGGKEGEKKEEIGKGKQQLVDSRRRLYRVKLRTDQDASAVRVAGDERETAHRAMEEMARQFMSRQFVEMQNAYKDELDEIENAFLAERDNTLLSGNKIEIEKLFKTRYEREDQHLNRCDKFMLLAKDLNVLHF</sequence>
<accession>A0ABQ7GD68</accession>
<dbReference type="PANTHER" id="PTHR21625:SF1">
    <property type="entry name" value="DYNEIN REGULATORY COMPLEX PROTEIN 1"/>
    <property type="match status" value="1"/>
</dbReference>
<dbReference type="EMBL" id="MU069865">
    <property type="protein sequence ID" value="KAF5832551.1"/>
    <property type="molecule type" value="Genomic_DNA"/>
</dbReference>
<gene>
    <name evidence="2" type="ORF">DUNSADRAFT_11545</name>
</gene>
<keyword evidence="3" id="KW-1185">Reference proteome</keyword>
<evidence type="ECO:0000313" key="3">
    <source>
        <dbReference type="Proteomes" id="UP000815325"/>
    </source>
</evidence>
<protein>
    <submittedName>
        <fullName evidence="2">Uncharacterized protein</fullName>
    </submittedName>
</protein>
<feature type="region of interest" description="Disordered" evidence="1">
    <location>
        <begin position="1"/>
        <end position="23"/>
    </location>
</feature>
<organism evidence="2 3">
    <name type="scientific">Dunaliella salina</name>
    <name type="common">Green alga</name>
    <name type="synonym">Protococcus salinus</name>
    <dbReference type="NCBI Taxonomy" id="3046"/>
    <lineage>
        <taxon>Eukaryota</taxon>
        <taxon>Viridiplantae</taxon>
        <taxon>Chlorophyta</taxon>
        <taxon>core chlorophytes</taxon>
        <taxon>Chlorophyceae</taxon>
        <taxon>CS clade</taxon>
        <taxon>Chlamydomonadales</taxon>
        <taxon>Dunaliellaceae</taxon>
        <taxon>Dunaliella</taxon>
    </lineage>
</organism>
<dbReference type="Proteomes" id="UP000815325">
    <property type="component" value="Unassembled WGS sequence"/>
</dbReference>
<proteinExistence type="predicted"/>
<evidence type="ECO:0000313" key="2">
    <source>
        <dbReference type="EMBL" id="KAF5832551.1"/>
    </source>
</evidence>
<dbReference type="InterPro" id="IPR039750">
    <property type="entry name" value="DRC1/DRC2"/>
</dbReference>
<reference evidence="2" key="1">
    <citation type="submission" date="2017-08" db="EMBL/GenBank/DDBJ databases">
        <authorList>
            <person name="Polle J.E."/>
            <person name="Barry K."/>
            <person name="Cushman J."/>
            <person name="Schmutz J."/>
            <person name="Tran D."/>
            <person name="Hathwaick L.T."/>
            <person name="Yim W.C."/>
            <person name="Jenkins J."/>
            <person name="Mckie-Krisberg Z.M."/>
            <person name="Prochnik S."/>
            <person name="Lindquist E."/>
            <person name="Dockter R.B."/>
            <person name="Adam C."/>
            <person name="Molina H."/>
            <person name="Bunkerborg J."/>
            <person name="Jin E."/>
            <person name="Buchheim M."/>
            <person name="Magnuson J."/>
        </authorList>
    </citation>
    <scope>NUCLEOTIDE SEQUENCE</scope>
    <source>
        <strain evidence="2">CCAP 19/18</strain>
    </source>
</reference>
<dbReference type="PANTHER" id="PTHR21625">
    <property type="entry name" value="NYD-SP28 PROTEIN"/>
    <property type="match status" value="1"/>
</dbReference>
<comment type="caution">
    <text evidence="2">The sequence shown here is derived from an EMBL/GenBank/DDBJ whole genome shotgun (WGS) entry which is preliminary data.</text>
</comment>